<evidence type="ECO:0000313" key="3">
    <source>
        <dbReference type="Proteomes" id="UP000652176"/>
    </source>
</evidence>
<evidence type="ECO:0000313" key="2">
    <source>
        <dbReference type="EMBL" id="MBD9357513.1"/>
    </source>
</evidence>
<proteinExistence type="predicted"/>
<evidence type="ECO:0000256" key="1">
    <source>
        <dbReference type="SAM" id="Phobius"/>
    </source>
</evidence>
<organism evidence="2 3">
    <name type="scientific">Methylomonas albis</name>
    <dbReference type="NCBI Taxonomy" id="1854563"/>
    <lineage>
        <taxon>Bacteria</taxon>
        <taxon>Pseudomonadati</taxon>
        <taxon>Pseudomonadota</taxon>
        <taxon>Gammaproteobacteria</taxon>
        <taxon>Methylococcales</taxon>
        <taxon>Methylococcaceae</taxon>
        <taxon>Methylomonas</taxon>
    </lineage>
</organism>
<dbReference type="Proteomes" id="UP000652176">
    <property type="component" value="Unassembled WGS sequence"/>
</dbReference>
<sequence>MTTITFDTHVFVKKLKAVGFTEEQAEVFAAEQARLIEDQLATKHDLLELETNLRREVKQSELLLQAKMSESKAEMVRWVVGVGMLQITLITALLLRLLPG</sequence>
<keyword evidence="1" id="KW-0472">Membrane</keyword>
<keyword evidence="3" id="KW-1185">Reference proteome</keyword>
<dbReference type="Gene3D" id="1.20.5.340">
    <property type="match status" value="1"/>
</dbReference>
<gene>
    <name evidence="2" type="ORF">IE877_16795</name>
</gene>
<protein>
    <submittedName>
        <fullName evidence="2">DUF1640 domain-containing protein</fullName>
    </submittedName>
</protein>
<reference evidence="2 3" key="1">
    <citation type="submission" date="2020-09" db="EMBL/GenBank/DDBJ databases">
        <title>Methylomonas albis sp. nov. and Methylomonas fluvii sp. nov.: Two cold-adapted methanotrophs from the River Elbe and an amended description of Methylovulum psychrotolerans strain Eb1.</title>
        <authorList>
            <person name="Bussmann I.K."/>
            <person name="Klings K.-W."/>
            <person name="Warnstedt J."/>
            <person name="Hoppert M."/>
            <person name="Saborowski A."/>
            <person name="Horn F."/>
            <person name="Liebner S."/>
        </authorList>
    </citation>
    <scope>NUCLEOTIDE SEQUENCE [LARGE SCALE GENOMIC DNA]</scope>
    <source>
        <strain evidence="2 3">EbA</strain>
    </source>
</reference>
<feature type="transmembrane region" description="Helical" evidence="1">
    <location>
        <begin position="75"/>
        <end position="98"/>
    </location>
</feature>
<accession>A0ABR9D320</accession>
<keyword evidence="1" id="KW-1133">Transmembrane helix</keyword>
<keyword evidence="1" id="KW-0812">Transmembrane</keyword>
<name>A0ABR9D320_9GAMM</name>
<comment type="caution">
    <text evidence="2">The sequence shown here is derived from an EMBL/GenBank/DDBJ whole genome shotgun (WGS) entry which is preliminary data.</text>
</comment>
<dbReference type="EMBL" id="JACXSS010000001">
    <property type="protein sequence ID" value="MBD9357513.1"/>
    <property type="molecule type" value="Genomic_DNA"/>
</dbReference>